<dbReference type="Proteomes" id="UP000030528">
    <property type="component" value="Unassembled WGS sequence"/>
</dbReference>
<sequence length="347" mass="39170">MKVITKPVGVSVILTIILILCQFTSYREIGNLLFILQLLVFGVLFIHELGHALLGVRAGYRFNYLKVGLLSIENMGELQIKVNNSWIFIGGVTSCTPLTSDMAKLVKQHWWFVFGGPLFSVLFVIGSLLANSVMESEFLIYFAIIHAVIATVTLLPFKGSDGEGLYQLYKGGSGAERYVASLLLMKEFLTPLHPKEWSEDALHYAKCVSPSEDNIAALYMLFYHTFVLEGYEAASALVRPFKEIPVTKANKIEMQFATHLRQIHCLVQGGNNRKHLYDLHKQLTPIEPISYKRSQAILAKLDGDDARAERLFTQITRDIHKGKRQFGFYFAEELLTEFVKKQIGLTS</sequence>
<evidence type="ECO:0000313" key="3">
    <source>
        <dbReference type="Proteomes" id="UP000030528"/>
    </source>
</evidence>
<dbReference type="OrthoDB" id="2445542at2"/>
<keyword evidence="1" id="KW-1133">Transmembrane helix</keyword>
<dbReference type="AlphaFoldDB" id="A0A0A5GFS0"/>
<accession>A0A0A5GFS0</accession>
<dbReference type="RefSeq" id="WP_026799302.1">
    <property type="nucleotide sequence ID" value="NZ_AULI01000002.1"/>
</dbReference>
<protein>
    <recommendedName>
        <fullName evidence="4">Peptidase M50 domain-containing protein</fullName>
    </recommendedName>
</protein>
<feature type="transmembrane region" description="Helical" evidence="1">
    <location>
        <begin position="7"/>
        <end position="26"/>
    </location>
</feature>
<feature type="transmembrane region" description="Helical" evidence="1">
    <location>
        <begin position="32"/>
        <end position="56"/>
    </location>
</feature>
<evidence type="ECO:0008006" key="4">
    <source>
        <dbReference type="Google" id="ProtNLM"/>
    </source>
</evidence>
<feature type="transmembrane region" description="Helical" evidence="1">
    <location>
        <begin position="110"/>
        <end position="132"/>
    </location>
</feature>
<evidence type="ECO:0000313" key="2">
    <source>
        <dbReference type="EMBL" id="KGX92086.1"/>
    </source>
</evidence>
<keyword evidence="3" id="KW-1185">Reference proteome</keyword>
<keyword evidence="1" id="KW-0472">Membrane</keyword>
<dbReference type="EMBL" id="AVPE01000008">
    <property type="protein sequence ID" value="KGX92086.1"/>
    <property type="molecule type" value="Genomic_DNA"/>
</dbReference>
<proteinExistence type="predicted"/>
<gene>
    <name evidence="2" type="ORF">N781_03120</name>
</gene>
<comment type="caution">
    <text evidence="2">The sequence shown here is derived from an EMBL/GenBank/DDBJ whole genome shotgun (WGS) entry which is preliminary data.</text>
</comment>
<keyword evidence="1" id="KW-0812">Transmembrane</keyword>
<dbReference type="STRING" id="1385510.GCA_000425205_00514"/>
<evidence type="ECO:0000256" key="1">
    <source>
        <dbReference type="SAM" id="Phobius"/>
    </source>
</evidence>
<reference evidence="2 3" key="1">
    <citation type="submission" date="2013-08" db="EMBL/GenBank/DDBJ databases">
        <authorList>
            <person name="Huang J."/>
            <person name="Wang G."/>
        </authorList>
    </citation>
    <scope>NUCLEOTIDE SEQUENCE [LARGE SCALE GENOMIC DNA]</scope>
    <source>
        <strain evidence="2 3">JSM 076056</strain>
    </source>
</reference>
<organism evidence="2 3">
    <name type="scientific">Pontibacillus halophilus JSM 076056 = DSM 19796</name>
    <dbReference type="NCBI Taxonomy" id="1385510"/>
    <lineage>
        <taxon>Bacteria</taxon>
        <taxon>Bacillati</taxon>
        <taxon>Bacillota</taxon>
        <taxon>Bacilli</taxon>
        <taxon>Bacillales</taxon>
        <taxon>Bacillaceae</taxon>
        <taxon>Pontibacillus</taxon>
    </lineage>
</organism>
<dbReference type="eggNOG" id="COG1994">
    <property type="taxonomic scope" value="Bacteria"/>
</dbReference>
<name>A0A0A5GFS0_9BACI</name>
<feature type="transmembrane region" description="Helical" evidence="1">
    <location>
        <begin position="138"/>
        <end position="157"/>
    </location>
</feature>